<keyword evidence="2" id="KW-1185">Reference proteome</keyword>
<dbReference type="InterPro" id="IPR016024">
    <property type="entry name" value="ARM-type_fold"/>
</dbReference>
<evidence type="ECO:0008006" key="3">
    <source>
        <dbReference type="Google" id="ProtNLM"/>
    </source>
</evidence>
<dbReference type="EMBL" id="BAABET010000001">
    <property type="protein sequence ID" value="GAA4291539.1"/>
    <property type="molecule type" value="Genomic_DNA"/>
</dbReference>
<name>A0ABP8F0C0_9ACTN</name>
<evidence type="ECO:0000313" key="2">
    <source>
        <dbReference type="Proteomes" id="UP001501115"/>
    </source>
</evidence>
<organism evidence="1 2">
    <name type="scientific">Streptomyces venetus</name>
    <dbReference type="NCBI Taxonomy" id="1701086"/>
    <lineage>
        <taxon>Bacteria</taxon>
        <taxon>Bacillati</taxon>
        <taxon>Actinomycetota</taxon>
        <taxon>Actinomycetes</taxon>
        <taxon>Kitasatosporales</taxon>
        <taxon>Streptomycetaceae</taxon>
        <taxon>Streptomyces</taxon>
    </lineage>
</organism>
<accession>A0ABP8F0C0</accession>
<evidence type="ECO:0000313" key="1">
    <source>
        <dbReference type="EMBL" id="GAA4291539.1"/>
    </source>
</evidence>
<proteinExistence type="predicted"/>
<dbReference type="Proteomes" id="UP001501115">
    <property type="component" value="Unassembled WGS sequence"/>
</dbReference>
<dbReference type="InterPro" id="IPR011989">
    <property type="entry name" value="ARM-like"/>
</dbReference>
<sequence length="488" mass="52231">MNEDTLSGEAAAARLAAGEPLDQVLDVADPGAWTSLDLGVRAWAWYRPGELPDRAWVEGRGQVPRSAGAWGRGLFGLVRQRSGSGRVEPAHAETAIESRLALALCHPDGRTREAALARAAGYPALLPLVVVRSADWAAPVRARARELLPARLDVDTAVSLASLILRIGRRDRGAYGVELLGEVLRQASPRGRLASLFVHPDRAVRRFAYRLACEEGLLSPGRLARTAAWDDDVVVQTLCAEAALAVVREDGDHDDVLEPLLAARNPRARSAGVTALRRAGRAGRAREFLVDRSALVRACARYVVRQSGTEPLPLYRNLCADASDPALPPGAAIGLAECGERADADLLYPLLTHPAPQVRARAVAGLRTLEVTDVERLRPLLDDPAPAVVREATAALLPSAALLPDAYLTRRLAPESPRHVRAAAFRLLDARGGIVRLRAAVGLLDDPDGKLRTRAARSAAAWYPAAVSADAEGGELLERARRLLQSGC</sequence>
<reference evidence="2" key="1">
    <citation type="journal article" date="2019" name="Int. J. Syst. Evol. Microbiol.">
        <title>The Global Catalogue of Microorganisms (GCM) 10K type strain sequencing project: providing services to taxonomists for standard genome sequencing and annotation.</title>
        <authorList>
            <consortium name="The Broad Institute Genomics Platform"/>
            <consortium name="The Broad Institute Genome Sequencing Center for Infectious Disease"/>
            <person name="Wu L."/>
            <person name="Ma J."/>
        </authorList>
    </citation>
    <scope>NUCLEOTIDE SEQUENCE [LARGE SCALE GENOMIC DNA]</scope>
    <source>
        <strain evidence="2">JCM 31290</strain>
    </source>
</reference>
<protein>
    <recommendedName>
        <fullName evidence="3">HEAT repeat domain-containing protein</fullName>
    </recommendedName>
</protein>
<dbReference type="Gene3D" id="1.25.10.10">
    <property type="entry name" value="Leucine-rich Repeat Variant"/>
    <property type="match status" value="1"/>
</dbReference>
<gene>
    <name evidence="1" type="ORF">GCM10023086_00480</name>
</gene>
<dbReference type="SUPFAM" id="SSF48371">
    <property type="entry name" value="ARM repeat"/>
    <property type="match status" value="1"/>
</dbReference>
<dbReference type="RefSeq" id="WP_345659250.1">
    <property type="nucleotide sequence ID" value="NZ_BAABET010000001.1"/>
</dbReference>
<comment type="caution">
    <text evidence="1">The sequence shown here is derived from an EMBL/GenBank/DDBJ whole genome shotgun (WGS) entry which is preliminary data.</text>
</comment>